<dbReference type="Pfam" id="PF00990">
    <property type="entry name" value="GGDEF"/>
    <property type="match status" value="1"/>
</dbReference>
<keyword evidence="6" id="KW-1185">Reference proteome</keyword>
<accession>A0A2V1JWY5</accession>
<keyword evidence="3" id="KW-0472">Membrane</keyword>
<reference evidence="6" key="1">
    <citation type="submission" date="2018-05" db="EMBL/GenBank/DDBJ databases">
        <authorList>
            <person name="Li Y."/>
        </authorList>
    </citation>
    <scope>NUCLEOTIDE SEQUENCE [LARGE SCALE GENOMIC DNA]</scope>
    <source>
        <strain evidence="6">3d-2-2</strain>
    </source>
</reference>
<keyword evidence="3" id="KW-0812">Transmembrane</keyword>
<comment type="caution">
    <text evidence="5">The sequence shown here is derived from an EMBL/GenBank/DDBJ whole genome shotgun (WGS) entry which is preliminary data.</text>
</comment>
<dbReference type="Proteomes" id="UP000245212">
    <property type="component" value="Unassembled WGS sequence"/>
</dbReference>
<organism evidence="5 6">
    <name type="scientific">Corticimicrobacter populi</name>
    <dbReference type="NCBI Taxonomy" id="2175229"/>
    <lineage>
        <taxon>Bacteria</taxon>
        <taxon>Pseudomonadati</taxon>
        <taxon>Pseudomonadota</taxon>
        <taxon>Betaproteobacteria</taxon>
        <taxon>Burkholderiales</taxon>
        <taxon>Alcaligenaceae</taxon>
        <taxon>Corticimicrobacter</taxon>
    </lineage>
</organism>
<feature type="transmembrane region" description="Helical" evidence="3">
    <location>
        <begin position="20"/>
        <end position="37"/>
    </location>
</feature>
<comment type="catalytic activity">
    <reaction evidence="2">
        <text>2 GTP = 3',3'-c-di-GMP + 2 diphosphate</text>
        <dbReference type="Rhea" id="RHEA:24898"/>
        <dbReference type="ChEBI" id="CHEBI:33019"/>
        <dbReference type="ChEBI" id="CHEBI:37565"/>
        <dbReference type="ChEBI" id="CHEBI:58805"/>
        <dbReference type="EC" id="2.7.7.65"/>
    </reaction>
</comment>
<dbReference type="PANTHER" id="PTHR45138">
    <property type="entry name" value="REGULATORY COMPONENTS OF SENSORY TRANSDUCTION SYSTEM"/>
    <property type="match status" value="1"/>
</dbReference>
<sequence length="489" mass="54228">MLNALGAKGPGYRIPSDYRARQVTLLFGFLALASVLWHQQAPLAHWVLPVLFCLGWPYLARELAEQALSPKAAQRRNVLVDLFMGGVMVAIMRFDMLPSMLAILLGGLNAWRHGGWQLAARGLLLQGSGVLLSVLSYGFMWSPHSSLLTILLCAPLIMLHPLLIGRSLDKVVARLRRQRREHERRLRHDPESGLFVRRYWESRAQSALSRCRQGDAASLICLAFDPVAGSGEDVALQPRDMLFPALGECLQRVLREGDIVGRLDDSTVGVVLPGASQAQARLAVLRIRQAVQDTPQLQALGVTLCFGVAGYRIEWLALADWVRQASQALFRARQVGRDCMAVAGETAVESVGRAADLEALHARQPQLMEKLFEGLEQSGCGLGLFDPDDRLVLSNALFREWFSVQADTKTFADMMRYCFHHECGPALGSTQDIDAWLQVVDHMRRSEFCRHFMVDMVDGGCLSALETSFGDGWVLLVLNRADVTESRDA</sequence>
<dbReference type="InterPro" id="IPR050469">
    <property type="entry name" value="Diguanylate_Cyclase"/>
</dbReference>
<dbReference type="CDD" id="cd01949">
    <property type="entry name" value="GGDEF"/>
    <property type="match status" value="1"/>
</dbReference>
<dbReference type="EMBL" id="QETA01000006">
    <property type="protein sequence ID" value="PWF21743.1"/>
    <property type="molecule type" value="Genomic_DNA"/>
</dbReference>
<dbReference type="InterPro" id="IPR007894">
    <property type="entry name" value="MASE2"/>
</dbReference>
<dbReference type="PROSITE" id="PS50887">
    <property type="entry name" value="GGDEF"/>
    <property type="match status" value="1"/>
</dbReference>
<keyword evidence="3" id="KW-1133">Transmembrane helix</keyword>
<proteinExistence type="predicted"/>
<dbReference type="RefSeq" id="WP_109062560.1">
    <property type="nucleotide sequence ID" value="NZ_QETA01000006.1"/>
</dbReference>
<dbReference type="AlphaFoldDB" id="A0A2V1JWY5"/>
<name>A0A2V1JWY5_9BURK</name>
<dbReference type="InterPro" id="IPR043128">
    <property type="entry name" value="Rev_trsase/Diguanyl_cyclase"/>
</dbReference>
<feature type="transmembrane region" description="Helical" evidence="3">
    <location>
        <begin position="82"/>
        <end position="106"/>
    </location>
</feature>
<evidence type="ECO:0000256" key="3">
    <source>
        <dbReference type="SAM" id="Phobius"/>
    </source>
</evidence>
<dbReference type="PANTHER" id="PTHR45138:SF9">
    <property type="entry name" value="DIGUANYLATE CYCLASE DGCM-RELATED"/>
    <property type="match status" value="1"/>
</dbReference>
<dbReference type="SMART" id="SM00267">
    <property type="entry name" value="GGDEF"/>
    <property type="match status" value="1"/>
</dbReference>
<protein>
    <recommendedName>
        <fullName evidence="1">diguanylate cyclase</fullName>
        <ecNumber evidence="1">2.7.7.65</ecNumber>
    </recommendedName>
</protein>
<evidence type="ECO:0000313" key="5">
    <source>
        <dbReference type="EMBL" id="PWF21743.1"/>
    </source>
</evidence>
<feature type="domain" description="GGDEF" evidence="4">
    <location>
        <begin position="215"/>
        <end position="345"/>
    </location>
</feature>
<evidence type="ECO:0000256" key="1">
    <source>
        <dbReference type="ARBA" id="ARBA00012528"/>
    </source>
</evidence>
<dbReference type="Pfam" id="PF05230">
    <property type="entry name" value="MASE2"/>
    <property type="match status" value="1"/>
</dbReference>
<gene>
    <name evidence="5" type="ORF">DD235_13125</name>
</gene>
<dbReference type="SUPFAM" id="SSF55073">
    <property type="entry name" value="Nucleotide cyclase"/>
    <property type="match status" value="1"/>
</dbReference>
<dbReference type="InterPro" id="IPR000160">
    <property type="entry name" value="GGDEF_dom"/>
</dbReference>
<dbReference type="EC" id="2.7.7.65" evidence="1"/>
<feature type="transmembrane region" description="Helical" evidence="3">
    <location>
        <begin position="147"/>
        <end position="168"/>
    </location>
</feature>
<feature type="transmembrane region" description="Helical" evidence="3">
    <location>
        <begin position="118"/>
        <end position="140"/>
    </location>
</feature>
<dbReference type="InterPro" id="IPR029787">
    <property type="entry name" value="Nucleotide_cyclase"/>
</dbReference>
<dbReference type="GO" id="GO:0052621">
    <property type="term" value="F:diguanylate cyclase activity"/>
    <property type="evidence" value="ECO:0007669"/>
    <property type="project" value="UniProtKB-EC"/>
</dbReference>
<feature type="transmembrane region" description="Helical" evidence="3">
    <location>
        <begin position="43"/>
        <end position="61"/>
    </location>
</feature>
<evidence type="ECO:0000259" key="4">
    <source>
        <dbReference type="PROSITE" id="PS50887"/>
    </source>
</evidence>
<evidence type="ECO:0000313" key="6">
    <source>
        <dbReference type="Proteomes" id="UP000245212"/>
    </source>
</evidence>
<dbReference type="Gene3D" id="3.30.70.270">
    <property type="match status" value="1"/>
</dbReference>
<dbReference type="NCBIfam" id="TIGR00254">
    <property type="entry name" value="GGDEF"/>
    <property type="match status" value="1"/>
</dbReference>
<evidence type="ECO:0000256" key="2">
    <source>
        <dbReference type="ARBA" id="ARBA00034247"/>
    </source>
</evidence>